<organism evidence="2 3">
    <name type="scientific">Microcella frigidaquae</name>
    <dbReference type="NCBI Taxonomy" id="424758"/>
    <lineage>
        <taxon>Bacteria</taxon>
        <taxon>Bacillati</taxon>
        <taxon>Actinomycetota</taxon>
        <taxon>Actinomycetes</taxon>
        <taxon>Micrococcales</taxon>
        <taxon>Microbacteriaceae</taxon>
        <taxon>Microcella</taxon>
    </lineage>
</organism>
<dbReference type="RefSeq" id="WP_165879016.1">
    <property type="nucleotide sequence ID" value="NZ_BAAANZ010000008.1"/>
</dbReference>
<sequence length="282" mass="29601">MTLGAGATAAQAAPVEEAQPVTTEWVCSTMPSRVTDFRVFNGTAHTFAIQKFDAALGSFVSIEVSLDAQLTAGMQVNLNLTEPAADVTVNARYELWMNIPPEAVTPNFPPGPSDRSSTIYLPLEIPWANGPLPNGPTVFNTRVESLGGSFTSLDSGVWSGSGLQTLIFQSNTTIGATGVGGNGEYIQNTTASADLCYRYTYVPAASGPEPEPPSTPDEPTESDPAPDPEPTPETTLQELPALGAGDRFSAVLPLALGAALTILAGMMLRQRPLALGEVRPPR</sequence>
<gene>
    <name evidence="2" type="ORF">BJ959_002396</name>
</gene>
<evidence type="ECO:0000256" key="1">
    <source>
        <dbReference type="SAM" id="MobiDB-lite"/>
    </source>
</evidence>
<evidence type="ECO:0000313" key="2">
    <source>
        <dbReference type="EMBL" id="MBB5618900.1"/>
    </source>
</evidence>
<dbReference type="EMBL" id="JACHBS010000001">
    <property type="protein sequence ID" value="MBB5618900.1"/>
    <property type="molecule type" value="Genomic_DNA"/>
</dbReference>
<keyword evidence="3" id="KW-1185">Reference proteome</keyword>
<reference evidence="2 3" key="1">
    <citation type="submission" date="2020-08" db="EMBL/GenBank/DDBJ databases">
        <title>Sequencing the genomes of 1000 actinobacteria strains.</title>
        <authorList>
            <person name="Klenk H.-P."/>
        </authorList>
    </citation>
    <scope>NUCLEOTIDE SEQUENCE [LARGE SCALE GENOMIC DNA]</scope>
    <source>
        <strain evidence="2 3">DSM 23889</strain>
    </source>
</reference>
<feature type="region of interest" description="Disordered" evidence="1">
    <location>
        <begin position="203"/>
        <end position="236"/>
    </location>
</feature>
<name>A0A840X950_9MICO</name>
<dbReference type="NCBIfam" id="NF033208">
    <property type="entry name" value="choice_anch_E"/>
    <property type="match status" value="1"/>
</dbReference>
<comment type="caution">
    <text evidence="2">The sequence shown here is derived from an EMBL/GenBank/DDBJ whole genome shotgun (WGS) entry which is preliminary data.</text>
</comment>
<proteinExistence type="predicted"/>
<protein>
    <submittedName>
        <fullName evidence="2">Uncharacterized protein</fullName>
    </submittedName>
</protein>
<dbReference type="Proteomes" id="UP000552883">
    <property type="component" value="Unassembled WGS sequence"/>
</dbReference>
<dbReference type="AlphaFoldDB" id="A0A840X950"/>
<accession>A0A840X950</accession>
<evidence type="ECO:0000313" key="3">
    <source>
        <dbReference type="Proteomes" id="UP000552883"/>
    </source>
</evidence>